<evidence type="ECO:0000256" key="1">
    <source>
        <dbReference type="ARBA" id="ARBA00004141"/>
    </source>
</evidence>
<dbReference type="AlphaFoldDB" id="K0KK81"/>
<proteinExistence type="predicted"/>
<comment type="subcellular location">
    <subcellularLocation>
        <location evidence="1">Membrane</location>
        <topology evidence="1">Multi-pass membrane protein</topology>
    </subcellularLocation>
</comment>
<accession>K0KK81</accession>
<evidence type="ECO:0000256" key="3">
    <source>
        <dbReference type="ARBA" id="ARBA00022989"/>
    </source>
</evidence>
<feature type="transmembrane region" description="Helical" evidence="5">
    <location>
        <begin position="372"/>
        <end position="390"/>
    </location>
</feature>
<organism evidence="7 8">
    <name type="scientific">Wickerhamomyces ciferrii (strain ATCC 14091 / BCRC 22168 / CBS 111 / JCM 3599 / NBRC 0793 / NRRL Y-1031 F-60-10)</name>
    <name type="common">Yeast</name>
    <name type="synonym">Pichia ciferrii</name>
    <dbReference type="NCBI Taxonomy" id="1206466"/>
    <lineage>
        <taxon>Eukaryota</taxon>
        <taxon>Fungi</taxon>
        <taxon>Dikarya</taxon>
        <taxon>Ascomycota</taxon>
        <taxon>Saccharomycotina</taxon>
        <taxon>Saccharomycetes</taxon>
        <taxon>Phaffomycetales</taxon>
        <taxon>Wickerhamomycetaceae</taxon>
        <taxon>Wickerhamomyces</taxon>
    </lineage>
</organism>
<dbReference type="CDD" id="cd17316">
    <property type="entry name" value="MFS_SV2_like"/>
    <property type="match status" value="1"/>
</dbReference>
<dbReference type="GO" id="GO:0015355">
    <property type="term" value="F:secondary active monocarboxylate transmembrane transporter activity"/>
    <property type="evidence" value="ECO:0007669"/>
    <property type="project" value="TreeGrafter"/>
</dbReference>
<keyword evidence="4 5" id="KW-0472">Membrane</keyword>
<evidence type="ECO:0000313" key="8">
    <source>
        <dbReference type="Proteomes" id="UP000009328"/>
    </source>
</evidence>
<dbReference type="InterPro" id="IPR036259">
    <property type="entry name" value="MFS_trans_sf"/>
</dbReference>
<dbReference type="Proteomes" id="UP000009328">
    <property type="component" value="Unassembled WGS sequence"/>
</dbReference>
<feature type="transmembrane region" description="Helical" evidence="5">
    <location>
        <begin position="397"/>
        <end position="416"/>
    </location>
</feature>
<dbReference type="PANTHER" id="PTHR23508">
    <property type="entry name" value="CARBOXYLIC ACID TRANSPORTER PROTEIN HOMOLOG"/>
    <property type="match status" value="1"/>
</dbReference>
<evidence type="ECO:0000259" key="6">
    <source>
        <dbReference type="PROSITE" id="PS50850"/>
    </source>
</evidence>
<dbReference type="EMBL" id="CAIF01000076">
    <property type="protein sequence ID" value="CCH43336.1"/>
    <property type="molecule type" value="Genomic_DNA"/>
</dbReference>
<evidence type="ECO:0000256" key="5">
    <source>
        <dbReference type="SAM" id="Phobius"/>
    </source>
</evidence>
<dbReference type="GO" id="GO:0005886">
    <property type="term" value="C:plasma membrane"/>
    <property type="evidence" value="ECO:0007669"/>
    <property type="project" value="TreeGrafter"/>
</dbReference>
<dbReference type="InterPro" id="IPR005828">
    <property type="entry name" value="MFS_sugar_transport-like"/>
</dbReference>
<feature type="domain" description="Major facilitator superfamily (MFS) profile" evidence="6">
    <location>
        <begin position="85"/>
        <end position="499"/>
    </location>
</feature>
<feature type="transmembrane region" description="Helical" evidence="5">
    <location>
        <begin position="240"/>
        <end position="258"/>
    </location>
</feature>
<dbReference type="FunCoup" id="K0KK81">
    <property type="interactions" value="63"/>
</dbReference>
<dbReference type="PANTHER" id="PTHR23508:SF10">
    <property type="entry name" value="CARBOXYLIC ACID TRANSPORTER PROTEIN HOMOLOG"/>
    <property type="match status" value="1"/>
</dbReference>
<dbReference type="Pfam" id="PF00083">
    <property type="entry name" value="Sugar_tr"/>
    <property type="match status" value="1"/>
</dbReference>
<keyword evidence="3 5" id="KW-1133">Transmembrane helix</keyword>
<dbReference type="Gene3D" id="1.20.1250.20">
    <property type="entry name" value="MFS general substrate transporter like domains"/>
    <property type="match status" value="1"/>
</dbReference>
<feature type="transmembrane region" description="Helical" evidence="5">
    <location>
        <begin position="123"/>
        <end position="143"/>
    </location>
</feature>
<feature type="transmembrane region" description="Helical" evidence="5">
    <location>
        <begin position="83"/>
        <end position="102"/>
    </location>
</feature>
<dbReference type="InParanoid" id="K0KK81"/>
<dbReference type="eggNOG" id="ENOG502QPK1">
    <property type="taxonomic scope" value="Eukaryota"/>
</dbReference>
<dbReference type="PROSITE" id="PS50850">
    <property type="entry name" value="MFS"/>
    <property type="match status" value="1"/>
</dbReference>
<comment type="caution">
    <text evidence="7">The sequence shown here is derived from an EMBL/GenBank/DDBJ whole genome shotgun (WGS) entry which is preliminary data.</text>
</comment>
<dbReference type="HOGENOM" id="CLU_001265_46_1_1"/>
<feature type="transmembrane region" description="Helical" evidence="5">
    <location>
        <begin position="207"/>
        <end position="228"/>
    </location>
</feature>
<dbReference type="SUPFAM" id="SSF103473">
    <property type="entry name" value="MFS general substrate transporter"/>
    <property type="match status" value="1"/>
</dbReference>
<sequence length="545" mass="60678">MSNTSFDSKNMKSDPHTLSEIEIETGYDKHQGELISDEKPDLSPSNITKYFLSRVPSLFVIKSTNLHDLNPVNGLNGMTLRNWNYFFLGMVGWLSASFDFFCTSVAGTKIAKDLGVSTSDITWGLATVLMVRSAGAIVFGIWTDNYSRKWPFIACCGMFVVIQIGTGFVTSYEQFLACRALSGVAMGGMYAPSAATSLDDTPVKARSFLSGLFYTAYTLGFLFANVFWRVFQDTKYNWRALFWFSGGVAALLILWRLFFPETKYFQKCQKAKELIKQEQIDSRTYVKPTVRSSLMNFGELIQKHWIMFIYLILLMAGPNFTTHSSQDLYPSMLRQQLGFSENSITITIVITQIGACIGSLFVGIIMEIVGRRTSIVICCTLAGCFIYPAWMIRSTSAVIGGGFAVFFAVMGVWGAIPVHLSELSPPDARALFSGLSYQLGNLASSAASTIETNLGDKYPLETNSSGDVIKYDYAKVMSIMAGACATYTLFITLLGPEYFHRDLSSPVMKRYLEKVDEMELVDIERDVIEGESREMDSVTVENIKS</sequence>
<protein>
    <submittedName>
        <fullName evidence="7">Carboxylic acid transporter protein</fullName>
    </submittedName>
</protein>
<keyword evidence="2 5" id="KW-0812">Transmembrane</keyword>
<evidence type="ECO:0000313" key="7">
    <source>
        <dbReference type="EMBL" id="CCH43336.1"/>
    </source>
</evidence>
<evidence type="ECO:0000256" key="4">
    <source>
        <dbReference type="ARBA" id="ARBA00023136"/>
    </source>
</evidence>
<reference evidence="7 8" key="1">
    <citation type="journal article" date="2012" name="Eukaryot. Cell">
        <title>Draft genome sequence of Wickerhamomyces ciferrii NRRL Y-1031 F-60-10.</title>
        <authorList>
            <person name="Schneider J."/>
            <person name="Andrea H."/>
            <person name="Blom J."/>
            <person name="Jaenicke S."/>
            <person name="Ruckert C."/>
            <person name="Schorsch C."/>
            <person name="Szczepanowski R."/>
            <person name="Farwick M."/>
            <person name="Goesmann A."/>
            <person name="Puhler A."/>
            <person name="Schaffer S."/>
            <person name="Tauch A."/>
            <person name="Kohler T."/>
            <person name="Brinkrolf K."/>
        </authorList>
    </citation>
    <scope>NUCLEOTIDE SEQUENCE [LARGE SCALE GENOMIC DNA]</scope>
    <source>
        <strain evidence="8">ATCC 14091 / BCRC 22168 / CBS 111 / JCM 3599 / NBRC 0793 / NRRL Y-1031 F-60-10</strain>
    </source>
</reference>
<feature type="transmembrane region" description="Helical" evidence="5">
    <location>
        <begin position="476"/>
        <end position="499"/>
    </location>
</feature>
<evidence type="ECO:0000256" key="2">
    <source>
        <dbReference type="ARBA" id="ARBA00022692"/>
    </source>
</evidence>
<feature type="transmembrane region" description="Helical" evidence="5">
    <location>
        <begin position="343"/>
        <end position="366"/>
    </location>
</feature>
<dbReference type="GO" id="GO:0035879">
    <property type="term" value="P:plasma membrane lactate transport"/>
    <property type="evidence" value="ECO:0007669"/>
    <property type="project" value="TreeGrafter"/>
</dbReference>
<dbReference type="InterPro" id="IPR020846">
    <property type="entry name" value="MFS_dom"/>
</dbReference>
<gene>
    <name evidence="7" type="ORF">BN7_2884</name>
</gene>
<feature type="transmembrane region" description="Helical" evidence="5">
    <location>
        <begin position="149"/>
        <end position="169"/>
    </location>
</feature>
<feature type="transmembrane region" description="Helical" evidence="5">
    <location>
        <begin position="304"/>
        <end position="322"/>
    </location>
</feature>
<keyword evidence="8" id="KW-1185">Reference proteome</keyword>
<name>K0KK81_WICCF</name>